<accession>A0A8S3Z6B4</accession>
<dbReference type="EMBL" id="CAJHNH020001259">
    <property type="protein sequence ID" value="CAG5122316.1"/>
    <property type="molecule type" value="Genomic_DNA"/>
</dbReference>
<protein>
    <submittedName>
        <fullName evidence="1">Uncharacterized protein</fullName>
    </submittedName>
</protein>
<dbReference type="Gene3D" id="3.90.25.10">
    <property type="entry name" value="UDP-galactose 4-epimerase, domain 1"/>
    <property type="match status" value="1"/>
</dbReference>
<reference evidence="1" key="1">
    <citation type="submission" date="2021-04" db="EMBL/GenBank/DDBJ databases">
        <authorList>
            <consortium name="Molecular Ecology Group"/>
        </authorList>
    </citation>
    <scope>NUCLEOTIDE SEQUENCE</scope>
</reference>
<proteinExistence type="predicted"/>
<keyword evidence="2" id="KW-1185">Reference proteome</keyword>
<gene>
    <name evidence="1" type="ORF">CUNI_LOCUS7874</name>
</gene>
<feature type="non-terminal residue" evidence="1">
    <location>
        <position position="1"/>
    </location>
</feature>
<organism evidence="1 2">
    <name type="scientific">Candidula unifasciata</name>
    <dbReference type="NCBI Taxonomy" id="100452"/>
    <lineage>
        <taxon>Eukaryota</taxon>
        <taxon>Metazoa</taxon>
        <taxon>Spiralia</taxon>
        <taxon>Lophotrochozoa</taxon>
        <taxon>Mollusca</taxon>
        <taxon>Gastropoda</taxon>
        <taxon>Heterobranchia</taxon>
        <taxon>Euthyneura</taxon>
        <taxon>Panpulmonata</taxon>
        <taxon>Eupulmonata</taxon>
        <taxon>Stylommatophora</taxon>
        <taxon>Helicina</taxon>
        <taxon>Helicoidea</taxon>
        <taxon>Geomitridae</taxon>
        <taxon>Candidula</taxon>
    </lineage>
</organism>
<evidence type="ECO:0000313" key="1">
    <source>
        <dbReference type="EMBL" id="CAG5122316.1"/>
    </source>
</evidence>
<comment type="caution">
    <text evidence="1">The sequence shown here is derived from an EMBL/GenBank/DDBJ whole genome shotgun (WGS) entry which is preliminary data.</text>
</comment>
<dbReference type="Proteomes" id="UP000678393">
    <property type="component" value="Unassembled WGS sequence"/>
</dbReference>
<sequence>ISVDAYRQFTFEGAQEIATMFAHYQTVTEWDRSIVDDLIPSYRTFEQWLKDNEKMLLDIFTELSMKEYKAPPSKIGTSVVEEKAPWTLRSLFSHRFPGTSKMSTPVALSLATQEVRRHTQRCRIFSQLRYDEAESDS</sequence>
<dbReference type="AlphaFoldDB" id="A0A8S3Z6B4"/>
<name>A0A8S3Z6B4_9EUPU</name>
<evidence type="ECO:0000313" key="2">
    <source>
        <dbReference type="Proteomes" id="UP000678393"/>
    </source>
</evidence>